<dbReference type="Proteomes" id="UP000299102">
    <property type="component" value="Unassembled WGS sequence"/>
</dbReference>
<name>A0A4C1WSD2_EUMVA</name>
<evidence type="ECO:0000313" key="1">
    <source>
        <dbReference type="EMBL" id="GBP53027.1"/>
    </source>
</evidence>
<gene>
    <name evidence="1" type="ORF">EVAR_80989_1</name>
</gene>
<proteinExistence type="predicted"/>
<accession>A0A4C1WSD2</accession>
<protein>
    <submittedName>
        <fullName evidence="1">Uncharacterized protein</fullName>
    </submittedName>
</protein>
<dbReference type="AlphaFoldDB" id="A0A4C1WSD2"/>
<evidence type="ECO:0000313" key="2">
    <source>
        <dbReference type="Proteomes" id="UP000299102"/>
    </source>
</evidence>
<reference evidence="1 2" key="1">
    <citation type="journal article" date="2019" name="Commun. Biol.">
        <title>The bagworm genome reveals a unique fibroin gene that provides high tensile strength.</title>
        <authorList>
            <person name="Kono N."/>
            <person name="Nakamura H."/>
            <person name="Ohtoshi R."/>
            <person name="Tomita M."/>
            <person name="Numata K."/>
            <person name="Arakawa K."/>
        </authorList>
    </citation>
    <scope>NUCLEOTIDE SEQUENCE [LARGE SCALE GENOMIC DNA]</scope>
</reference>
<sequence>MKIKKCDATRYASVTKPFITSAADDSAGARPRSDTDYNAFAFAPCRRVKVVLNKILNRIENGTESASRAKPGWEVTEEPLLELRVRSEQELGLAERAAGRPWKVKGGIFIEEKPQTRIIDKEQSLLNFYLMNM</sequence>
<comment type="caution">
    <text evidence="1">The sequence shown here is derived from an EMBL/GenBank/DDBJ whole genome shotgun (WGS) entry which is preliminary data.</text>
</comment>
<dbReference type="EMBL" id="BGZK01000614">
    <property type="protein sequence ID" value="GBP53027.1"/>
    <property type="molecule type" value="Genomic_DNA"/>
</dbReference>
<keyword evidence="2" id="KW-1185">Reference proteome</keyword>
<organism evidence="1 2">
    <name type="scientific">Eumeta variegata</name>
    <name type="common">Bagworm moth</name>
    <name type="synonym">Eumeta japonica</name>
    <dbReference type="NCBI Taxonomy" id="151549"/>
    <lineage>
        <taxon>Eukaryota</taxon>
        <taxon>Metazoa</taxon>
        <taxon>Ecdysozoa</taxon>
        <taxon>Arthropoda</taxon>
        <taxon>Hexapoda</taxon>
        <taxon>Insecta</taxon>
        <taxon>Pterygota</taxon>
        <taxon>Neoptera</taxon>
        <taxon>Endopterygota</taxon>
        <taxon>Lepidoptera</taxon>
        <taxon>Glossata</taxon>
        <taxon>Ditrysia</taxon>
        <taxon>Tineoidea</taxon>
        <taxon>Psychidae</taxon>
        <taxon>Oiketicinae</taxon>
        <taxon>Eumeta</taxon>
    </lineage>
</organism>